<proteinExistence type="predicted"/>
<dbReference type="Pfam" id="PF00005">
    <property type="entry name" value="ABC_tran"/>
    <property type="match status" value="1"/>
</dbReference>
<dbReference type="PROSITE" id="PS50893">
    <property type="entry name" value="ABC_TRANSPORTER_2"/>
    <property type="match status" value="1"/>
</dbReference>
<dbReference type="GO" id="GO:0005886">
    <property type="term" value="C:plasma membrane"/>
    <property type="evidence" value="ECO:0007669"/>
    <property type="project" value="TreeGrafter"/>
</dbReference>
<dbReference type="PANTHER" id="PTHR45772">
    <property type="entry name" value="CONSERVED COMPONENT OF ABC TRANSPORTER FOR NATURAL AMINO ACIDS-RELATED"/>
    <property type="match status" value="1"/>
</dbReference>
<name>A0A542YU40_9MICO</name>
<dbReference type="RefSeq" id="WP_211350611.1">
    <property type="nucleotide sequence ID" value="NZ_BAAAIK010000011.1"/>
</dbReference>
<dbReference type="AlphaFoldDB" id="A0A542YU40"/>
<evidence type="ECO:0000256" key="3">
    <source>
        <dbReference type="ARBA" id="ARBA00022840"/>
    </source>
</evidence>
<feature type="region of interest" description="Disordered" evidence="4">
    <location>
        <begin position="263"/>
        <end position="286"/>
    </location>
</feature>
<dbReference type="GO" id="GO:0005524">
    <property type="term" value="F:ATP binding"/>
    <property type="evidence" value="ECO:0007669"/>
    <property type="project" value="UniProtKB-KW"/>
</dbReference>
<dbReference type="InterPro" id="IPR032823">
    <property type="entry name" value="BCA_ABC_TP_C"/>
</dbReference>
<gene>
    <name evidence="6" type="ORF">FB467_2753</name>
</gene>
<accession>A0A542YU40</accession>
<evidence type="ECO:0000256" key="2">
    <source>
        <dbReference type="ARBA" id="ARBA00022741"/>
    </source>
</evidence>
<evidence type="ECO:0000313" key="7">
    <source>
        <dbReference type="Proteomes" id="UP000319516"/>
    </source>
</evidence>
<dbReference type="InterPro" id="IPR003439">
    <property type="entry name" value="ABC_transporter-like_ATP-bd"/>
</dbReference>
<dbReference type="InterPro" id="IPR027417">
    <property type="entry name" value="P-loop_NTPase"/>
</dbReference>
<sequence>MSGPDTRHTGSAAAPAHALELDGVSQHFGHLKAVDEVTLQVAPGSRHAIIGPNGAGKSTLFALIAGTRRATAGRVVLAGQDVTALREHERVQRGLVRTFQHSSLFLRGTVLENIVLAAQQVSGQSWGMFRPVSRRRALLGEAHELLRQVGLQDRHGAPAGSLSHGERRQLEVAVALACRPSVVMLDEPAAGMSPAETHRLTELIHDLPGTVTVLLVEHDLDLVFGLADRVSVLHLGRHLMTGNPAEVRASDAVQEAYLGATDTSELFPEGLESDLPAPTTETGGTP</sequence>
<dbReference type="SUPFAM" id="SSF52540">
    <property type="entry name" value="P-loop containing nucleoside triphosphate hydrolases"/>
    <property type="match status" value="1"/>
</dbReference>
<dbReference type="EMBL" id="VFOP01000001">
    <property type="protein sequence ID" value="TQL51603.1"/>
    <property type="molecule type" value="Genomic_DNA"/>
</dbReference>
<dbReference type="PANTHER" id="PTHR45772:SF9">
    <property type="entry name" value="CONSERVED COMPONENT OF ABC TRANSPORTER FOR NATURAL AMINO ACIDS"/>
    <property type="match status" value="1"/>
</dbReference>
<keyword evidence="2" id="KW-0547">Nucleotide-binding</keyword>
<reference evidence="6 7" key="1">
    <citation type="submission" date="2019-06" db="EMBL/GenBank/DDBJ databases">
        <title>Sequencing the genomes of 1000 actinobacteria strains.</title>
        <authorList>
            <person name="Klenk H.-P."/>
        </authorList>
    </citation>
    <scope>NUCLEOTIDE SEQUENCE [LARGE SCALE GENOMIC DNA]</scope>
    <source>
        <strain evidence="6 7">DSM 12335</strain>
    </source>
</reference>
<evidence type="ECO:0000256" key="1">
    <source>
        <dbReference type="ARBA" id="ARBA00022448"/>
    </source>
</evidence>
<dbReference type="InterPro" id="IPR051120">
    <property type="entry name" value="ABC_AA/LPS_Transport"/>
</dbReference>
<organism evidence="6 7">
    <name type="scientific">Ornithinicoccus hortensis</name>
    <dbReference type="NCBI Taxonomy" id="82346"/>
    <lineage>
        <taxon>Bacteria</taxon>
        <taxon>Bacillati</taxon>
        <taxon>Actinomycetota</taxon>
        <taxon>Actinomycetes</taxon>
        <taxon>Micrococcales</taxon>
        <taxon>Intrasporangiaceae</taxon>
        <taxon>Ornithinicoccus</taxon>
    </lineage>
</organism>
<evidence type="ECO:0000259" key="5">
    <source>
        <dbReference type="PROSITE" id="PS50893"/>
    </source>
</evidence>
<dbReference type="Pfam" id="PF12399">
    <property type="entry name" value="BCA_ABC_TP_C"/>
    <property type="match status" value="1"/>
</dbReference>
<dbReference type="SMART" id="SM00382">
    <property type="entry name" value="AAA"/>
    <property type="match status" value="1"/>
</dbReference>
<dbReference type="Proteomes" id="UP000319516">
    <property type="component" value="Unassembled WGS sequence"/>
</dbReference>
<dbReference type="Gene3D" id="3.40.50.300">
    <property type="entry name" value="P-loop containing nucleotide triphosphate hydrolases"/>
    <property type="match status" value="1"/>
</dbReference>
<feature type="domain" description="ABC transporter" evidence="5">
    <location>
        <begin position="19"/>
        <end position="260"/>
    </location>
</feature>
<dbReference type="GO" id="GO:0016887">
    <property type="term" value="F:ATP hydrolysis activity"/>
    <property type="evidence" value="ECO:0007669"/>
    <property type="project" value="InterPro"/>
</dbReference>
<comment type="caution">
    <text evidence="6">The sequence shown here is derived from an EMBL/GenBank/DDBJ whole genome shotgun (WGS) entry which is preliminary data.</text>
</comment>
<keyword evidence="1" id="KW-0813">Transport</keyword>
<protein>
    <submittedName>
        <fullName evidence="6">Amino acid/amide ABC transporter ATP-binding protein 1 (HAAT family)</fullName>
    </submittedName>
</protein>
<keyword evidence="3 6" id="KW-0067">ATP-binding</keyword>
<keyword evidence="7" id="KW-1185">Reference proteome</keyword>
<dbReference type="CDD" id="cd03219">
    <property type="entry name" value="ABC_Mj1267_LivG_branched"/>
    <property type="match status" value="1"/>
</dbReference>
<evidence type="ECO:0000256" key="4">
    <source>
        <dbReference type="SAM" id="MobiDB-lite"/>
    </source>
</evidence>
<dbReference type="InterPro" id="IPR003593">
    <property type="entry name" value="AAA+_ATPase"/>
</dbReference>
<evidence type="ECO:0000313" key="6">
    <source>
        <dbReference type="EMBL" id="TQL51603.1"/>
    </source>
</evidence>